<reference evidence="3 4" key="1">
    <citation type="submission" date="2016-11" db="EMBL/GenBank/DDBJ databases">
        <authorList>
            <person name="Jaros S."/>
            <person name="Januszkiewicz K."/>
            <person name="Wedrychowicz H."/>
        </authorList>
    </citation>
    <scope>NUCLEOTIDE SEQUENCE [LARGE SCALE GENOMIC DNA]</scope>
    <source>
        <strain evidence="3 4">DSM 21074</strain>
    </source>
</reference>
<keyword evidence="2" id="KW-0732">Signal</keyword>
<keyword evidence="4" id="KW-1185">Reference proteome</keyword>
<evidence type="ECO:0000256" key="1">
    <source>
        <dbReference type="SAM" id="MobiDB-lite"/>
    </source>
</evidence>
<name>A0A1M6I8V9_9BACT</name>
<feature type="region of interest" description="Disordered" evidence="1">
    <location>
        <begin position="318"/>
        <end position="388"/>
    </location>
</feature>
<dbReference type="RefSeq" id="WP_234988684.1">
    <property type="nucleotide sequence ID" value="NZ_FQYN01000005.1"/>
</dbReference>
<dbReference type="Proteomes" id="UP000184418">
    <property type="component" value="Unassembled WGS sequence"/>
</dbReference>
<sequence length="388" mass="38647">MLNRTLLVPLTAAALLLAAPQLAQAQTTTTGAVGIGTTTPDPSAVLELRSTSRGLLLPRLTAAQRQAIAGPPPGLLVYQTDGTQRGVWAFEPGTGGWTYLLPGAVDHLGNHTATTNLGLNGNYLSYFASTVSGLRVADNGQVGIGLGSFRPAQPLTVQADATGTLLGLNTAAGAGRYSFSLTYGGLNLSETGGATGRLFVQDGGRVGIGTTSPAGGLHVDAPESPSTSALGVLLSGGRSGNPGLELRGEGKTPYLDFAETSGVDYSTRLISEGGTLTVRTNGASATALAVDGGLRLNGGSPAAGRFLQALDATGRAGWAPIAGPPGPTGPAGATGATGPAAPAGPARPGPPARPAPRARRARRGRRACPAPTAPGPATTWATTPPPRP</sequence>
<accession>A0A1M6I8V9</accession>
<feature type="compositionally biased region" description="Pro residues" evidence="1">
    <location>
        <begin position="345"/>
        <end position="354"/>
    </location>
</feature>
<feature type="compositionally biased region" description="Low complexity" evidence="1">
    <location>
        <begin position="367"/>
        <end position="382"/>
    </location>
</feature>
<evidence type="ECO:0000313" key="4">
    <source>
        <dbReference type="Proteomes" id="UP000184418"/>
    </source>
</evidence>
<evidence type="ECO:0008006" key="5">
    <source>
        <dbReference type="Google" id="ProtNLM"/>
    </source>
</evidence>
<protein>
    <recommendedName>
        <fullName evidence="5">Collagen triple helix repeat-containing protein</fullName>
    </recommendedName>
</protein>
<evidence type="ECO:0000313" key="3">
    <source>
        <dbReference type="EMBL" id="SHJ30852.1"/>
    </source>
</evidence>
<feature type="chain" id="PRO_5012115942" description="Collagen triple helix repeat-containing protein" evidence="2">
    <location>
        <begin position="26"/>
        <end position="388"/>
    </location>
</feature>
<dbReference type="STRING" id="1121955.SAMN02745146_2842"/>
<gene>
    <name evidence="3" type="ORF">SAMN02745146_2842</name>
</gene>
<dbReference type="AlphaFoldDB" id="A0A1M6I8V9"/>
<proteinExistence type="predicted"/>
<feature type="compositionally biased region" description="Low complexity" evidence="1">
    <location>
        <begin position="330"/>
        <end position="344"/>
    </location>
</feature>
<feature type="compositionally biased region" description="Basic residues" evidence="1">
    <location>
        <begin position="356"/>
        <end position="366"/>
    </location>
</feature>
<organism evidence="3 4">
    <name type="scientific">Hymenobacter daecheongensis DSM 21074</name>
    <dbReference type="NCBI Taxonomy" id="1121955"/>
    <lineage>
        <taxon>Bacteria</taxon>
        <taxon>Pseudomonadati</taxon>
        <taxon>Bacteroidota</taxon>
        <taxon>Cytophagia</taxon>
        <taxon>Cytophagales</taxon>
        <taxon>Hymenobacteraceae</taxon>
        <taxon>Hymenobacter</taxon>
    </lineage>
</organism>
<dbReference type="EMBL" id="FQYN01000005">
    <property type="protein sequence ID" value="SHJ30852.1"/>
    <property type="molecule type" value="Genomic_DNA"/>
</dbReference>
<feature type="signal peptide" evidence="2">
    <location>
        <begin position="1"/>
        <end position="25"/>
    </location>
</feature>
<evidence type="ECO:0000256" key="2">
    <source>
        <dbReference type="SAM" id="SignalP"/>
    </source>
</evidence>